<sequence length="200" mass="21337">MLPIQRSAVARRASAALTLVLVLGLSACGTLRDAATGMSTLGGLIKPYKIDVVQGNVITKEQVSALKTGMTRVQTRDVLGTPLLQSVFHANRWDYVFTYRRGGSSEAEQTRKLTVFFEGNNLVRVEADDMPTESEFVASLVVRPVTGKERVMEASEASLKAFDESNRKGAPQATPEPASAPAAAPANSYPPLESATGAAR</sequence>
<dbReference type="Proteomes" id="UP001596501">
    <property type="component" value="Unassembled WGS sequence"/>
</dbReference>
<dbReference type="RefSeq" id="WP_382222183.1">
    <property type="nucleotide sequence ID" value="NZ_JBHTCA010000005.1"/>
</dbReference>
<comment type="subunit">
    <text evidence="4">Part of the Bam complex.</text>
</comment>
<keyword evidence="4" id="KW-0564">Palmitate</keyword>
<dbReference type="Gene3D" id="3.30.1450.10">
    <property type="match status" value="1"/>
</dbReference>
<dbReference type="PANTHER" id="PTHR37482:SF1">
    <property type="entry name" value="OUTER MEMBRANE PROTEIN ASSEMBLY FACTOR BAME"/>
    <property type="match status" value="1"/>
</dbReference>
<dbReference type="InterPro" id="IPR007450">
    <property type="entry name" value="BamE_dom"/>
</dbReference>
<dbReference type="HAMAP" id="MF_00925">
    <property type="entry name" value="OM_assembly_BamE"/>
    <property type="match status" value="1"/>
</dbReference>
<feature type="compositionally biased region" description="Low complexity" evidence="5">
    <location>
        <begin position="170"/>
        <end position="191"/>
    </location>
</feature>
<comment type="caution">
    <text evidence="8">The sequence shown here is derived from an EMBL/GenBank/DDBJ whole genome shotgun (WGS) entry which is preliminary data.</text>
</comment>
<keyword evidence="4" id="KW-0449">Lipoprotein</keyword>
<keyword evidence="9" id="KW-1185">Reference proteome</keyword>
<evidence type="ECO:0000256" key="3">
    <source>
        <dbReference type="ARBA" id="ARBA00023237"/>
    </source>
</evidence>
<comment type="subcellular location">
    <subcellularLocation>
        <location evidence="4">Cell outer membrane</location>
        <topology evidence="4">Lipid-anchor</topology>
    </subcellularLocation>
</comment>
<reference evidence="9" key="1">
    <citation type="journal article" date="2019" name="Int. J. Syst. Evol. Microbiol.">
        <title>The Global Catalogue of Microorganisms (GCM) 10K type strain sequencing project: providing services to taxonomists for standard genome sequencing and annotation.</title>
        <authorList>
            <consortium name="The Broad Institute Genomics Platform"/>
            <consortium name="The Broad Institute Genome Sequencing Center for Infectious Disease"/>
            <person name="Wu L."/>
            <person name="Ma J."/>
        </authorList>
    </citation>
    <scope>NUCLEOTIDE SEQUENCE [LARGE SCALE GENOMIC DNA]</scope>
    <source>
        <strain evidence="9">CGMCC 1.12371</strain>
    </source>
</reference>
<evidence type="ECO:0000256" key="6">
    <source>
        <dbReference type="SAM" id="SignalP"/>
    </source>
</evidence>
<feature type="domain" description="Outer membrane protein assembly factor BamE" evidence="7">
    <location>
        <begin position="55"/>
        <end position="126"/>
    </location>
</feature>
<evidence type="ECO:0000313" key="9">
    <source>
        <dbReference type="Proteomes" id="UP001596501"/>
    </source>
</evidence>
<keyword evidence="1 4" id="KW-0732">Signal</keyword>
<feature type="region of interest" description="Disordered" evidence="5">
    <location>
        <begin position="159"/>
        <end position="200"/>
    </location>
</feature>
<keyword evidence="2 4" id="KW-0472">Membrane</keyword>
<evidence type="ECO:0000256" key="5">
    <source>
        <dbReference type="SAM" id="MobiDB-lite"/>
    </source>
</evidence>
<dbReference type="PANTHER" id="PTHR37482">
    <property type="entry name" value="OUTER MEMBRANE PROTEIN ASSEMBLY FACTOR BAME"/>
    <property type="match status" value="1"/>
</dbReference>
<evidence type="ECO:0000256" key="4">
    <source>
        <dbReference type="HAMAP-Rule" id="MF_00925"/>
    </source>
</evidence>
<protein>
    <recommendedName>
        <fullName evidence="4">Outer membrane protein assembly factor BamE</fullName>
    </recommendedName>
</protein>
<comment type="function">
    <text evidence="4">Part of the outer membrane protein assembly complex, which is involved in assembly and insertion of beta-barrel proteins into the outer membrane.</text>
</comment>
<evidence type="ECO:0000256" key="1">
    <source>
        <dbReference type="ARBA" id="ARBA00022729"/>
    </source>
</evidence>
<keyword evidence="3 4" id="KW-0998">Cell outer membrane</keyword>
<dbReference type="InterPro" id="IPR037873">
    <property type="entry name" value="BamE-like"/>
</dbReference>
<evidence type="ECO:0000313" key="8">
    <source>
        <dbReference type="EMBL" id="MFC7409037.1"/>
    </source>
</evidence>
<evidence type="ECO:0000259" key="7">
    <source>
        <dbReference type="Pfam" id="PF04355"/>
    </source>
</evidence>
<feature type="chain" id="PRO_5045771901" description="Outer membrane protein assembly factor BamE" evidence="6">
    <location>
        <begin position="35"/>
        <end position="200"/>
    </location>
</feature>
<organism evidence="8 9">
    <name type="scientific">Hydrogenophaga atypica</name>
    <dbReference type="NCBI Taxonomy" id="249409"/>
    <lineage>
        <taxon>Bacteria</taxon>
        <taxon>Pseudomonadati</taxon>
        <taxon>Pseudomonadota</taxon>
        <taxon>Betaproteobacteria</taxon>
        <taxon>Burkholderiales</taxon>
        <taxon>Comamonadaceae</taxon>
        <taxon>Hydrogenophaga</taxon>
    </lineage>
</organism>
<dbReference type="Pfam" id="PF04355">
    <property type="entry name" value="BamE"/>
    <property type="match status" value="1"/>
</dbReference>
<proteinExistence type="inferred from homology"/>
<gene>
    <name evidence="4" type="primary">bamE</name>
    <name evidence="8" type="ORF">ACFQPB_09215</name>
</gene>
<feature type="signal peptide" evidence="6">
    <location>
        <begin position="1"/>
        <end position="34"/>
    </location>
</feature>
<dbReference type="PROSITE" id="PS51257">
    <property type="entry name" value="PROKAR_LIPOPROTEIN"/>
    <property type="match status" value="1"/>
</dbReference>
<dbReference type="EMBL" id="JBHTCA010000005">
    <property type="protein sequence ID" value="MFC7409037.1"/>
    <property type="molecule type" value="Genomic_DNA"/>
</dbReference>
<dbReference type="InterPro" id="IPR026592">
    <property type="entry name" value="BamE"/>
</dbReference>
<name>A0ABW2QK74_9BURK</name>
<accession>A0ABW2QK74</accession>
<comment type="similarity">
    <text evidence="4">Belongs to the BamE family.</text>
</comment>
<evidence type="ECO:0000256" key="2">
    <source>
        <dbReference type="ARBA" id="ARBA00023136"/>
    </source>
</evidence>